<feature type="transmembrane region" description="Helical" evidence="1">
    <location>
        <begin position="56"/>
        <end position="76"/>
    </location>
</feature>
<keyword evidence="3" id="KW-1185">Reference proteome</keyword>
<feature type="transmembrane region" description="Helical" evidence="1">
    <location>
        <begin position="30"/>
        <end position="50"/>
    </location>
</feature>
<reference evidence="2" key="1">
    <citation type="submission" date="2022-05" db="EMBL/GenBank/DDBJ databases">
        <authorList>
            <person name="Tuo L."/>
        </authorList>
    </citation>
    <scope>NUCLEOTIDE SEQUENCE</scope>
    <source>
        <strain evidence="2">BSK12Z-4</strain>
    </source>
</reference>
<dbReference type="InterPro" id="IPR021449">
    <property type="entry name" value="DUF3099"/>
</dbReference>
<evidence type="ECO:0000313" key="3">
    <source>
        <dbReference type="Proteomes" id="UP001139485"/>
    </source>
</evidence>
<sequence length="109" mass="11751">MARQRADEPVRITTAPTSRAEDLKVRQRRYLISMGIRSACFVGAGLAGVFGVSWLWPILIVGALFLPYVAVILANVQTTKDDGADLRSSAYVQRQLGGSSGRDAVEGGR</sequence>
<keyword evidence="1" id="KW-0472">Membrane</keyword>
<dbReference type="RefSeq" id="WP_250052077.1">
    <property type="nucleotide sequence ID" value="NZ_JAMJPH010000003.1"/>
</dbReference>
<gene>
    <name evidence="2" type="ORF">M8330_01310</name>
</gene>
<name>A0A9X2D603_9ACTN</name>
<keyword evidence="1" id="KW-0812">Transmembrane</keyword>
<keyword evidence="1" id="KW-1133">Transmembrane helix</keyword>
<evidence type="ECO:0000256" key="1">
    <source>
        <dbReference type="SAM" id="Phobius"/>
    </source>
</evidence>
<dbReference type="EMBL" id="JAMOIL010000001">
    <property type="protein sequence ID" value="MCM0618929.1"/>
    <property type="molecule type" value="Genomic_DNA"/>
</dbReference>
<protein>
    <submittedName>
        <fullName evidence="2">DUF3099 domain-containing protein</fullName>
    </submittedName>
</protein>
<organism evidence="2 3">
    <name type="scientific">Nocardioides bruguierae</name>
    <dbReference type="NCBI Taxonomy" id="2945102"/>
    <lineage>
        <taxon>Bacteria</taxon>
        <taxon>Bacillati</taxon>
        <taxon>Actinomycetota</taxon>
        <taxon>Actinomycetes</taxon>
        <taxon>Propionibacteriales</taxon>
        <taxon>Nocardioidaceae</taxon>
        <taxon>Nocardioides</taxon>
    </lineage>
</organism>
<dbReference type="Proteomes" id="UP001139485">
    <property type="component" value="Unassembled WGS sequence"/>
</dbReference>
<dbReference type="Pfam" id="PF11298">
    <property type="entry name" value="DUF3099"/>
    <property type="match status" value="1"/>
</dbReference>
<proteinExistence type="predicted"/>
<comment type="caution">
    <text evidence="2">The sequence shown here is derived from an EMBL/GenBank/DDBJ whole genome shotgun (WGS) entry which is preliminary data.</text>
</comment>
<evidence type="ECO:0000313" key="2">
    <source>
        <dbReference type="EMBL" id="MCM0618929.1"/>
    </source>
</evidence>
<accession>A0A9X2D603</accession>
<dbReference type="AlphaFoldDB" id="A0A9X2D603"/>